<dbReference type="EMBL" id="CATQJA010002665">
    <property type="protein sequence ID" value="CAJ0583063.1"/>
    <property type="molecule type" value="Genomic_DNA"/>
</dbReference>
<dbReference type="InterPro" id="IPR017850">
    <property type="entry name" value="Alkaline_phosphatase_core_sf"/>
</dbReference>
<evidence type="ECO:0000313" key="8">
    <source>
        <dbReference type="EMBL" id="CAJ0583063.1"/>
    </source>
</evidence>
<dbReference type="Gene3D" id="3.40.720.10">
    <property type="entry name" value="Alkaline Phosphatase, subunit A"/>
    <property type="match status" value="1"/>
</dbReference>
<evidence type="ECO:0000256" key="1">
    <source>
        <dbReference type="ARBA" id="ARBA00001913"/>
    </source>
</evidence>
<dbReference type="PANTHER" id="PTHR43108:SF16">
    <property type="entry name" value="EXTRACELLULAR SULFATASE SULF-1 HOMOLOG"/>
    <property type="match status" value="1"/>
</dbReference>
<comment type="caution">
    <text evidence="8">The sequence shown here is derived from an EMBL/GenBank/DDBJ whole genome shotgun (WGS) entry which is preliminary data.</text>
</comment>
<evidence type="ECO:0000313" key="9">
    <source>
        <dbReference type="Proteomes" id="UP001177023"/>
    </source>
</evidence>
<evidence type="ECO:0000256" key="4">
    <source>
        <dbReference type="ARBA" id="ARBA00022801"/>
    </source>
</evidence>
<accession>A0AA36DB53</accession>
<feature type="domain" description="Sulfatase N-terminal" evidence="7">
    <location>
        <begin position="21"/>
        <end position="340"/>
    </location>
</feature>
<keyword evidence="9" id="KW-1185">Reference proteome</keyword>
<evidence type="ECO:0000256" key="2">
    <source>
        <dbReference type="ARBA" id="ARBA00008779"/>
    </source>
</evidence>
<keyword evidence="3 6" id="KW-0732">Signal</keyword>
<evidence type="ECO:0000256" key="5">
    <source>
        <dbReference type="ARBA" id="ARBA00023180"/>
    </source>
</evidence>
<dbReference type="GO" id="GO:0008449">
    <property type="term" value="F:N-acetylglucosamine-6-sulfatase activity"/>
    <property type="evidence" value="ECO:0007669"/>
    <property type="project" value="TreeGrafter"/>
</dbReference>
<sequence>MMSFSPLLLLLIFAPFLESRKNIILILTDDQDIELGSMDFMPKTTRLLKDKGVEFTGGFVTTPICCPSRSSILTGLYVHNHNVHTNNNNCSNPIWRKLHEPYTFGAYLQKSGYKTAYFGKYLNEYTGSYVPEGWSHWMGLIRNSRFYNYTLNTNGNLKKHGFDYQLDYLTDVITNSSLKWVDEHLADSSDDPFLAVLSYPAPHGPEDPAPQFSESFENVSTHRTASWNYAPNPDKQWLLQQTGKMEPVHVAFTDILHRRRIQTLQSVDDSVHKILTSLREKKPIVKYLCQFGLIKGKNMPYEFDIRVPFFIRGPGIPRNATVRKAVANIDIAPTILAMAEVEIPDRMDGRSLLDLFQSGKGAKKDGQLAPWRDTVLVERGKMPRLRKVRDRWMTMKAVRSKDTRLAKECSSGKWSGPCSPFQAWKCYIAEDSRWRIHKCRRRRRGCPCRRREKRQIDEELIDEFLQERYVDNMAASSEWHQGIFEVEEGKLRMRRSLEECPCFGNMTNTDHPLKGFENSEEDEEFLDSTLSKKQKKRLKKQQVNIKTKNHSFRFNSCSLPQMNCFTHKASHWRTPPLWPEEYGEFCFCQNSNK</sequence>
<dbReference type="PANTHER" id="PTHR43108">
    <property type="entry name" value="N-ACETYLGLUCOSAMINE-6-SULFATASE FAMILY MEMBER"/>
    <property type="match status" value="1"/>
</dbReference>
<dbReference type="PROSITE" id="PS00523">
    <property type="entry name" value="SULFATASE_1"/>
    <property type="match status" value="1"/>
</dbReference>
<feature type="chain" id="PRO_5041381204" description="Sulfatase N-terminal domain-containing protein" evidence="6">
    <location>
        <begin position="20"/>
        <end position="593"/>
    </location>
</feature>
<evidence type="ECO:0000259" key="7">
    <source>
        <dbReference type="Pfam" id="PF00884"/>
    </source>
</evidence>
<feature type="signal peptide" evidence="6">
    <location>
        <begin position="1"/>
        <end position="19"/>
    </location>
</feature>
<feature type="non-terminal residue" evidence="8">
    <location>
        <position position="593"/>
    </location>
</feature>
<dbReference type="GO" id="GO:0005539">
    <property type="term" value="F:glycosaminoglycan binding"/>
    <property type="evidence" value="ECO:0007669"/>
    <property type="project" value="TreeGrafter"/>
</dbReference>
<keyword evidence="5" id="KW-0325">Glycoprotein</keyword>
<dbReference type="AlphaFoldDB" id="A0AA36DB53"/>
<keyword evidence="4" id="KW-0378">Hydrolase</keyword>
<evidence type="ECO:0000256" key="3">
    <source>
        <dbReference type="ARBA" id="ARBA00022729"/>
    </source>
</evidence>
<dbReference type="CDD" id="cd16147">
    <property type="entry name" value="G6S"/>
    <property type="match status" value="1"/>
</dbReference>
<dbReference type="InterPro" id="IPR000917">
    <property type="entry name" value="Sulfatase_N"/>
</dbReference>
<dbReference type="SUPFAM" id="SSF53649">
    <property type="entry name" value="Alkaline phosphatase-like"/>
    <property type="match status" value="1"/>
</dbReference>
<proteinExistence type="inferred from homology"/>
<dbReference type="Proteomes" id="UP001177023">
    <property type="component" value="Unassembled WGS sequence"/>
</dbReference>
<evidence type="ECO:0000256" key="6">
    <source>
        <dbReference type="SAM" id="SignalP"/>
    </source>
</evidence>
<name>A0AA36DB53_9BILA</name>
<comment type="cofactor">
    <cofactor evidence="1">
        <name>Ca(2+)</name>
        <dbReference type="ChEBI" id="CHEBI:29108"/>
    </cofactor>
</comment>
<reference evidence="8" key="1">
    <citation type="submission" date="2023-06" db="EMBL/GenBank/DDBJ databases">
        <authorList>
            <person name="Delattre M."/>
        </authorList>
    </citation>
    <scope>NUCLEOTIDE SEQUENCE</scope>
    <source>
        <strain evidence="8">AF72</strain>
    </source>
</reference>
<organism evidence="8 9">
    <name type="scientific">Mesorhabditis spiculigera</name>
    <dbReference type="NCBI Taxonomy" id="96644"/>
    <lineage>
        <taxon>Eukaryota</taxon>
        <taxon>Metazoa</taxon>
        <taxon>Ecdysozoa</taxon>
        <taxon>Nematoda</taxon>
        <taxon>Chromadorea</taxon>
        <taxon>Rhabditida</taxon>
        <taxon>Rhabditina</taxon>
        <taxon>Rhabditomorpha</taxon>
        <taxon>Rhabditoidea</taxon>
        <taxon>Rhabditidae</taxon>
        <taxon>Mesorhabditinae</taxon>
        <taxon>Mesorhabditis</taxon>
    </lineage>
</organism>
<comment type="similarity">
    <text evidence="2">Belongs to the sulfatase family.</text>
</comment>
<dbReference type="Pfam" id="PF00884">
    <property type="entry name" value="Sulfatase"/>
    <property type="match status" value="1"/>
</dbReference>
<dbReference type="InterPro" id="IPR024607">
    <property type="entry name" value="Sulfatase_CS"/>
</dbReference>
<gene>
    <name evidence="8" type="ORF">MSPICULIGERA_LOCUS21177</name>
</gene>
<protein>
    <recommendedName>
        <fullName evidence="7">Sulfatase N-terminal domain-containing protein</fullName>
    </recommendedName>
</protein>